<name>A0A0H4TX48_9BACT</name>
<feature type="domain" description="RNA polymerase Rpb1" evidence="1">
    <location>
        <begin position="18"/>
        <end position="126"/>
    </location>
</feature>
<evidence type="ECO:0000259" key="1">
    <source>
        <dbReference type="Pfam" id="PF04998"/>
    </source>
</evidence>
<keyword evidence="2" id="KW-0804">Transcription</keyword>
<dbReference type="CDD" id="cd02655">
    <property type="entry name" value="RNAP_beta'_C"/>
    <property type="match status" value="1"/>
</dbReference>
<dbReference type="GO" id="GO:0006351">
    <property type="term" value="P:DNA-templated transcription"/>
    <property type="evidence" value="ECO:0007669"/>
    <property type="project" value="InterPro"/>
</dbReference>
<organism evidence="2">
    <name type="scientific">uncultured Microgenomates bacterium Rifle_16ft_4_minimus_24682</name>
    <dbReference type="NCBI Taxonomy" id="1665111"/>
    <lineage>
        <taxon>Bacteria</taxon>
        <taxon>Candidatus Microgenomatota</taxon>
        <taxon>environmental samples</taxon>
    </lineage>
</organism>
<keyword evidence="2" id="KW-0808">Transferase</keyword>
<dbReference type="PANTHER" id="PTHR48443">
    <property type="entry name" value="DNA-DIRECTED RNA POLYMERASE SUBUNIT BETA"/>
    <property type="match status" value="1"/>
</dbReference>
<dbReference type="PANTHER" id="PTHR48443:SF1">
    <property type="entry name" value="DNA-DIRECTED RNA POLYMERASE SUBUNIT BETA"/>
    <property type="match status" value="1"/>
</dbReference>
<dbReference type="Gene3D" id="1.10.1790.20">
    <property type="match status" value="1"/>
</dbReference>
<dbReference type="Gene3D" id="2.40.50.100">
    <property type="match status" value="1"/>
</dbReference>
<sequence length="185" mass="20341">MPTYSARKVQNVKDGDEVLPGIQLAQGYIDPKEVLKIKGLIDAQRYVILEAQKVYESQGIPINDRHFEAIARKMSDEIRIVTPGDTKFLPGDLVDKASFEEENEKILAAGGEPASGTQVILGITRRALYTESWLSAASFEQTTDVLTDAALLAREDRLIGLKENVIIGRLIPVTPERAALPKQGI</sequence>
<evidence type="ECO:0000313" key="2">
    <source>
        <dbReference type="EMBL" id="AKQ05554.1"/>
    </source>
</evidence>
<dbReference type="EC" id="2.7.7.6" evidence="2"/>
<dbReference type="SUPFAM" id="SSF64484">
    <property type="entry name" value="beta and beta-prime subunits of DNA dependent RNA-polymerase"/>
    <property type="match status" value="1"/>
</dbReference>
<dbReference type="Gene3D" id="1.10.150.390">
    <property type="match status" value="1"/>
</dbReference>
<accession>A0A0H4TX48</accession>
<protein>
    <submittedName>
        <fullName evidence="2">DNA-directed RNA polymerase subunit beta', DNA-directed RNA polymerase subunit beta</fullName>
        <ecNumber evidence="2">2.7.7.6</ecNumber>
    </submittedName>
</protein>
<dbReference type="EMBL" id="KT007081">
    <property type="protein sequence ID" value="AKQ05554.1"/>
    <property type="molecule type" value="Genomic_DNA"/>
</dbReference>
<dbReference type="AlphaFoldDB" id="A0A0H4TX48"/>
<proteinExistence type="predicted"/>
<keyword evidence="2" id="KW-0240">DNA-directed RNA polymerase</keyword>
<keyword evidence="2" id="KW-0548">Nucleotidyltransferase</keyword>
<dbReference type="GO" id="GO:0003899">
    <property type="term" value="F:DNA-directed RNA polymerase activity"/>
    <property type="evidence" value="ECO:0007669"/>
    <property type="project" value="UniProtKB-EC"/>
</dbReference>
<dbReference type="InterPro" id="IPR007081">
    <property type="entry name" value="RNA_pol_Rpb1_5"/>
</dbReference>
<dbReference type="Pfam" id="PF04998">
    <property type="entry name" value="RNA_pol_Rpb1_5"/>
    <property type="match status" value="1"/>
</dbReference>
<dbReference type="GO" id="GO:0003677">
    <property type="term" value="F:DNA binding"/>
    <property type="evidence" value="ECO:0007669"/>
    <property type="project" value="InterPro"/>
</dbReference>
<dbReference type="GO" id="GO:0000428">
    <property type="term" value="C:DNA-directed RNA polymerase complex"/>
    <property type="evidence" value="ECO:0007669"/>
    <property type="project" value="UniProtKB-KW"/>
</dbReference>
<reference evidence="2" key="1">
    <citation type="journal article" date="2015" name="ISME J.">
        <title>Aquifer environment selects for microbial species cohorts in sediment and groundwater.</title>
        <authorList>
            <person name="Hug L.A."/>
            <person name="Thomas B.C."/>
            <person name="Brown C.T."/>
            <person name="Frischkorn K.R."/>
            <person name="Williams K.H."/>
            <person name="Tringe S.G."/>
            <person name="Banfield J.F."/>
        </authorList>
    </citation>
    <scope>NUCLEOTIDE SEQUENCE</scope>
</reference>